<gene>
    <name evidence="2" type="ORF">ABUE31_19435</name>
</gene>
<dbReference type="Proteomes" id="UP001556196">
    <property type="component" value="Unassembled WGS sequence"/>
</dbReference>
<dbReference type="EMBL" id="JBFOCI010000007">
    <property type="protein sequence ID" value="MEW9808166.1"/>
    <property type="molecule type" value="Genomic_DNA"/>
</dbReference>
<organism evidence="2 3">
    <name type="scientific">Mesorhizobium marinum</name>
    <dbReference type="NCBI Taxonomy" id="3228790"/>
    <lineage>
        <taxon>Bacteria</taxon>
        <taxon>Pseudomonadati</taxon>
        <taxon>Pseudomonadota</taxon>
        <taxon>Alphaproteobacteria</taxon>
        <taxon>Hyphomicrobiales</taxon>
        <taxon>Phyllobacteriaceae</taxon>
        <taxon>Mesorhizobium</taxon>
    </lineage>
</organism>
<accession>A0ABV3R4N5</accession>
<dbReference type="Pfam" id="PF16156">
    <property type="entry name" value="DUF4864"/>
    <property type="match status" value="1"/>
</dbReference>
<dbReference type="RefSeq" id="WP_367725390.1">
    <property type="nucleotide sequence ID" value="NZ_JBFOCI010000007.1"/>
</dbReference>
<comment type="caution">
    <text evidence="2">The sequence shown here is derived from an EMBL/GenBank/DDBJ whole genome shotgun (WGS) entry which is preliminary data.</text>
</comment>
<evidence type="ECO:0000256" key="1">
    <source>
        <dbReference type="SAM" id="SignalP"/>
    </source>
</evidence>
<name>A0ABV3R4N5_9HYPH</name>
<protein>
    <submittedName>
        <fullName evidence="2">DUF4864 domain-containing protein</fullName>
    </submittedName>
</protein>
<feature type="chain" id="PRO_5045611719" evidence="1">
    <location>
        <begin position="21"/>
        <end position="138"/>
    </location>
</feature>
<proteinExistence type="predicted"/>
<reference evidence="2 3" key="1">
    <citation type="submission" date="2024-06" db="EMBL/GenBank/DDBJ databases">
        <authorList>
            <person name="Tuo L."/>
        </authorList>
    </citation>
    <scope>NUCLEOTIDE SEQUENCE [LARGE SCALE GENOMIC DNA]</scope>
    <source>
        <strain evidence="2 3">ZMM04-5</strain>
    </source>
</reference>
<dbReference type="InterPro" id="IPR032710">
    <property type="entry name" value="NTF2-like_dom_sf"/>
</dbReference>
<dbReference type="InterPro" id="IPR032347">
    <property type="entry name" value="DUF4864"/>
</dbReference>
<evidence type="ECO:0000313" key="3">
    <source>
        <dbReference type="Proteomes" id="UP001556196"/>
    </source>
</evidence>
<keyword evidence="1" id="KW-0732">Signal</keyword>
<dbReference type="SUPFAM" id="SSF54427">
    <property type="entry name" value="NTF2-like"/>
    <property type="match status" value="1"/>
</dbReference>
<feature type="signal peptide" evidence="1">
    <location>
        <begin position="1"/>
        <end position="20"/>
    </location>
</feature>
<keyword evidence="3" id="KW-1185">Reference proteome</keyword>
<sequence length="138" mass="14952">MSLRALIVTALLLLPVPLIAGEADVQAAQGSIEAQLRAFQADDTERAYSYAAPNIQRIFPTVDVFMGMVERGYAPVRKPARFAFGKVQEMGPGAIVQQVLITGPDGRDYEAVYTLERQPDGVWRITGVSLKASNALST</sequence>
<evidence type="ECO:0000313" key="2">
    <source>
        <dbReference type="EMBL" id="MEW9808166.1"/>
    </source>
</evidence>